<keyword evidence="4" id="KW-1185">Reference proteome</keyword>
<keyword evidence="1" id="KW-0472">Membrane</keyword>
<keyword evidence="1" id="KW-0812">Transmembrane</keyword>
<evidence type="ECO:0000313" key="4">
    <source>
        <dbReference type="Proteomes" id="UP001629745"/>
    </source>
</evidence>
<name>A0ABW9F9Q9_9NOCA</name>
<dbReference type="EMBL" id="JBDLNV010000001">
    <property type="protein sequence ID" value="MFM1722257.1"/>
    <property type="molecule type" value="Genomic_DNA"/>
</dbReference>
<dbReference type="RefSeq" id="WP_290725883.1">
    <property type="nucleotide sequence ID" value="NZ_JBDLNV010000001.1"/>
</dbReference>
<dbReference type="InterPro" id="IPR051599">
    <property type="entry name" value="Cell_Envelope_Assoc"/>
</dbReference>
<dbReference type="InterPro" id="IPR003848">
    <property type="entry name" value="DUF218"/>
</dbReference>
<feature type="transmembrane region" description="Helical" evidence="1">
    <location>
        <begin position="12"/>
        <end position="34"/>
    </location>
</feature>
<reference evidence="3 4" key="1">
    <citation type="submission" date="2023-11" db="EMBL/GenBank/DDBJ databases">
        <authorList>
            <person name="Val-Calvo J."/>
            <person name="Scortti M."/>
            <person name="Vazquez-Boland J."/>
        </authorList>
    </citation>
    <scope>NUCLEOTIDE SEQUENCE [LARGE SCALE GENOMIC DNA]</scope>
    <source>
        <strain evidence="3 4">PAM 2766</strain>
    </source>
</reference>
<organism evidence="3 4">
    <name type="scientific">Rhodococcus parequi</name>
    <dbReference type="NCBI Taxonomy" id="3137122"/>
    <lineage>
        <taxon>Bacteria</taxon>
        <taxon>Bacillati</taxon>
        <taxon>Actinomycetota</taxon>
        <taxon>Actinomycetes</taxon>
        <taxon>Mycobacteriales</taxon>
        <taxon>Nocardiaceae</taxon>
        <taxon>Rhodococcus</taxon>
    </lineage>
</organism>
<dbReference type="Pfam" id="PF02698">
    <property type="entry name" value="DUF218"/>
    <property type="match status" value="1"/>
</dbReference>
<proteinExistence type="predicted"/>
<comment type="caution">
    <text evidence="3">The sequence shown here is derived from an EMBL/GenBank/DDBJ whole genome shotgun (WGS) entry which is preliminary data.</text>
</comment>
<protein>
    <submittedName>
        <fullName evidence="3">ElyC/SanA/YdcF family protein</fullName>
    </submittedName>
</protein>
<dbReference type="PANTHER" id="PTHR30336">
    <property type="entry name" value="INNER MEMBRANE PROTEIN, PROBABLE PERMEASE"/>
    <property type="match status" value="1"/>
</dbReference>
<evidence type="ECO:0000259" key="2">
    <source>
        <dbReference type="Pfam" id="PF02698"/>
    </source>
</evidence>
<sequence length="222" mass="23167">MPLVRVADRIGRWTAAAGAAAVVGPALWIAAAALGRMHAPDRAPTAPVVVVLGARVHAGRPMKLLQGRLDATARLIHDGKAAVVLVSGDAAGRSGDEIAAMVGYLVEVGVPRERIVADPFGLDTHDTCVRAARTFGIGHALFVTQPFHLPRTVALARAAGIDAHGVCAGRAGGRRTTLVKNIVREILAYPKAARDALLDRDPKVCSPPDDSVTVALSSRRPD</sequence>
<accession>A0ABW9F9Q9</accession>
<evidence type="ECO:0000313" key="3">
    <source>
        <dbReference type="EMBL" id="MFM1722257.1"/>
    </source>
</evidence>
<keyword evidence="1" id="KW-1133">Transmembrane helix</keyword>
<gene>
    <name evidence="3" type="ORF">ABEU20_000810</name>
</gene>
<evidence type="ECO:0000256" key="1">
    <source>
        <dbReference type="SAM" id="Phobius"/>
    </source>
</evidence>
<dbReference type="Proteomes" id="UP001629745">
    <property type="component" value="Unassembled WGS sequence"/>
</dbReference>
<dbReference type="CDD" id="cd06259">
    <property type="entry name" value="YdcF-like"/>
    <property type="match status" value="1"/>
</dbReference>
<dbReference type="PANTHER" id="PTHR30336:SF6">
    <property type="entry name" value="INTEGRAL MEMBRANE PROTEIN"/>
    <property type="match status" value="1"/>
</dbReference>
<feature type="domain" description="DUF218" evidence="2">
    <location>
        <begin position="48"/>
        <end position="166"/>
    </location>
</feature>